<proteinExistence type="predicted"/>
<organism evidence="1 2">
    <name type="scientific">Burkholderia stabilis</name>
    <dbReference type="NCBI Taxonomy" id="95485"/>
    <lineage>
        <taxon>Bacteria</taxon>
        <taxon>Pseudomonadati</taxon>
        <taxon>Pseudomonadota</taxon>
        <taxon>Betaproteobacteria</taxon>
        <taxon>Burkholderiales</taxon>
        <taxon>Burkholderiaceae</taxon>
        <taxon>Burkholderia</taxon>
        <taxon>Burkholderia cepacia complex</taxon>
    </lineage>
</organism>
<protein>
    <submittedName>
        <fullName evidence="1">Uncharacterized protein</fullName>
    </submittedName>
</protein>
<name>A0A1Y1BJ86_9BURK</name>
<dbReference type="Proteomes" id="UP000218432">
    <property type="component" value="Chromosome 1"/>
</dbReference>
<sequence>MWLNKYTSQQKTLLLSDNYLPFEKLPQDHEYIEDYISIQTIISIPILPFFHKCDKIPDIEQPILLLIGV</sequence>
<evidence type="ECO:0000313" key="1">
    <source>
        <dbReference type="EMBL" id="BAX59186.1"/>
    </source>
</evidence>
<gene>
    <name evidence="1" type="ORF">BSFP_020070</name>
</gene>
<dbReference type="AlphaFoldDB" id="A0A1Y1BJ86"/>
<accession>A0A1Y1BJ86</accession>
<reference evidence="1 2" key="1">
    <citation type="journal article" date="2017" name="Genome Announc.">
        <title>Complete Genome Sequence of Burkholderia stabilis FERMP-21014.</title>
        <authorList>
            <person name="Konishi K."/>
            <person name="Kumagai T."/>
            <person name="Sakasegawa S."/>
            <person name="Tamura T."/>
        </authorList>
    </citation>
    <scope>NUCLEOTIDE SEQUENCE [LARGE SCALE GENOMIC DNA]</scope>
    <source>
        <strain evidence="1 2">FERMP-21014</strain>
    </source>
</reference>
<dbReference type="EMBL" id="AP018111">
    <property type="protein sequence ID" value="BAX59186.1"/>
    <property type="molecule type" value="Genomic_DNA"/>
</dbReference>
<evidence type="ECO:0000313" key="2">
    <source>
        <dbReference type="Proteomes" id="UP000218432"/>
    </source>
</evidence>